<dbReference type="EMBL" id="ML179944">
    <property type="protein sequence ID" value="THU80060.1"/>
    <property type="molecule type" value="Genomic_DNA"/>
</dbReference>
<protein>
    <submittedName>
        <fullName evidence="1">Uncharacterized protein</fullName>
    </submittedName>
</protein>
<name>A0A4S8KW23_DENBC</name>
<organism evidence="1 2">
    <name type="scientific">Dendrothele bispora (strain CBS 962.96)</name>
    <dbReference type="NCBI Taxonomy" id="1314807"/>
    <lineage>
        <taxon>Eukaryota</taxon>
        <taxon>Fungi</taxon>
        <taxon>Dikarya</taxon>
        <taxon>Basidiomycota</taxon>
        <taxon>Agaricomycotina</taxon>
        <taxon>Agaricomycetes</taxon>
        <taxon>Agaricomycetidae</taxon>
        <taxon>Agaricales</taxon>
        <taxon>Agaricales incertae sedis</taxon>
        <taxon>Dendrothele</taxon>
    </lineage>
</organism>
<reference evidence="1 2" key="1">
    <citation type="journal article" date="2019" name="Nat. Ecol. Evol.">
        <title>Megaphylogeny resolves global patterns of mushroom evolution.</title>
        <authorList>
            <person name="Varga T."/>
            <person name="Krizsan K."/>
            <person name="Foldi C."/>
            <person name="Dima B."/>
            <person name="Sanchez-Garcia M."/>
            <person name="Sanchez-Ramirez S."/>
            <person name="Szollosi G.J."/>
            <person name="Szarkandi J.G."/>
            <person name="Papp V."/>
            <person name="Albert L."/>
            <person name="Andreopoulos W."/>
            <person name="Angelini C."/>
            <person name="Antonin V."/>
            <person name="Barry K.W."/>
            <person name="Bougher N.L."/>
            <person name="Buchanan P."/>
            <person name="Buyck B."/>
            <person name="Bense V."/>
            <person name="Catcheside P."/>
            <person name="Chovatia M."/>
            <person name="Cooper J."/>
            <person name="Damon W."/>
            <person name="Desjardin D."/>
            <person name="Finy P."/>
            <person name="Geml J."/>
            <person name="Haridas S."/>
            <person name="Hughes K."/>
            <person name="Justo A."/>
            <person name="Karasinski D."/>
            <person name="Kautmanova I."/>
            <person name="Kiss B."/>
            <person name="Kocsube S."/>
            <person name="Kotiranta H."/>
            <person name="LaButti K.M."/>
            <person name="Lechner B.E."/>
            <person name="Liimatainen K."/>
            <person name="Lipzen A."/>
            <person name="Lukacs Z."/>
            <person name="Mihaltcheva S."/>
            <person name="Morgado L.N."/>
            <person name="Niskanen T."/>
            <person name="Noordeloos M.E."/>
            <person name="Ohm R.A."/>
            <person name="Ortiz-Santana B."/>
            <person name="Ovrebo C."/>
            <person name="Racz N."/>
            <person name="Riley R."/>
            <person name="Savchenko A."/>
            <person name="Shiryaev A."/>
            <person name="Soop K."/>
            <person name="Spirin V."/>
            <person name="Szebenyi C."/>
            <person name="Tomsovsky M."/>
            <person name="Tulloss R.E."/>
            <person name="Uehling J."/>
            <person name="Grigoriev I.V."/>
            <person name="Vagvolgyi C."/>
            <person name="Papp T."/>
            <person name="Martin F.M."/>
            <person name="Miettinen O."/>
            <person name="Hibbett D.S."/>
            <person name="Nagy L.G."/>
        </authorList>
    </citation>
    <scope>NUCLEOTIDE SEQUENCE [LARGE SCALE GENOMIC DNA]</scope>
    <source>
        <strain evidence="1 2">CBS 962.96</strain>
    </source>
</reference>
<dbReference type="Proteomes" id="UP000297245">
    <property type="component" value="Unassembled WGS sequence"/>
</dbReference>
<dbReference type="AlphaFoldDB" id="A0A4S8KW23"/>
<keyword evidence="2" id="KW-1185">Reference proteome</keyword>
<evidence type="ECO:0000313" key="1">
    <source>
        <dbReference type="EMBL" id="THU80060.1"/>
    </source>
</evidence>
<proteinExistence type="predicted"/>
<sequence length="272" mass="29899">MATINSTLPNFRVNSVRIERSSTREGLDLSPHACGAGHHSPDLCYPVDSSPRVDSPANEFDQIVQQERSLLDDFNRLKQDYDDWLVEALNQVVLAVQKELEVISNLAVKNFRGNITRVESETLNQARILGSAMSAAHYLVLHDDLPAFNSSRAVTGFSNETDDIITRILKYATEEVPGIETFLKSTPSPIPVAIKSFSAPSAAPMNPVILAGVQVGPSTPLGTAPPSSGPDRVFHPLPMRPEVSTNNDVANRRRRRRNAFKRNSNNIYKGNA</sequence>
<accession>A0A4S8KW23</accession>
<gene>
    <name evidence="1" type="ORF">K435DRAFT_874779</name>
</gene>
<evidence type="ECO:0000313" key="2">
    <source>
        <dbReference type="Proteomes" id="UP000297245"/>
    </source>
</evidence>